<organism evidence="2 3">
    <name type="scientific">Cottoperca gobio</name>
    <name type="common">Frogmouth</name>
    <name type="synonym">Aphritis gobio</name>
    <dbReference type="NCBI Taxonomy" id="56716"/>
    <lineage>
        <taxon>Eukaryota</taxon>
        <taxon>Metazoa</taxon>
        <taxon>Chordata</taxon>
        <taxon>Craniata</taxon>
        <taxon>Vertebrata</taxon>
        <taxon>Euteleostomi</taxon>
        <taxon>Actinopterygii</taxon>
        <taxon>Neopterygii</taxon>
        <taxon>Teleostei</taxon>
        <taxon>Neoteleostei</taxon>
        <taxon>Acanthomorphata</taxon>
        <taxon>Eupercaria</taxon>
        <taxon>Perciformes</taxon>
        <taxon>Notothenioidei</taxon>
        <taxon>Bovichtidae</taxon>
        <taxon>Cottoperca</taxon>
    </lineage>
</organism>
<feature type="region of interest" description="Disordered" evidence="1">
    <location>
        <begin position="351"/>
        <end position="692"/>
    </location>
</feature>
<dbReference type="AlphaFoldDB" id="A0A6J2Q0U7"/>
<feature type="region of interest" description="Disordered" evidence="1">
    <location>
        <begin position="94"/>
        <end position="134"/>
    </location>
</feature>
<evidence type="ECO:0000313" key="2">
    <source>
        <dbReference type="Proteomes" id="UP000504630"/>
    </source>
</evidence>
<protein>
    <submittedName>
        <fullName evidence="3">Collagen alpha-1(I) chain-like</fullName>
    </submittedName>
</protein>
<feature type="compositionally biased region" description="Basic and acidic residues" evidence="1">
    <location>
        <begin position="285"/>
        <end position="294"/>
    </location>
</feature>
<sequence length="692" mass="74932">MSASGIREARTDMKELRHMAPQIDLRVTGTGFPAPNMRGPGMQGISPNIWGPGSHIQDLFSMQGLNPEVKYPGPDMRNSEIEMSGQMLVPAVTNSQMGGPDLQNERRPGPEIRDTRGPLSAMYHPSQGNQDGRPGVMEMGRNQSFGGPQIEGMAPDIGRGQKDRGESPHTGGMRPAIRGGGVRDPSGHSFRGSERIQRQSRHDGSLVLAERGFQAYGGRERSLDSDSTTGSEGRHLIADRLSPAMTDERWGLQKGRDVPIRGPGPNINYESGGSNISSFGQDSTGSREHFKEPRPGIRAEKSVIASEMRESEAILELRRPDMTQISYMGPGPIMDSMGGSDTRGDDMPNITNPDWRGPGPGVVRPDMRGQTSLDWSDPRTDIRDDWEGPDRRGSGPFIQEEWRVHQPDMRGPYIESHEPDGRGAGDLDFREPESEMSGPHMEDLRHDRRRPRGPDFMATGGPEFVGPRLERRGPALEGPGPDRRRPGDPDFRGPGPERRCSSIEAPGPVRRGPAGSDFRGPRPEMRGPAMEGPVPERRGPGGPDFRGSRPANRGLSIEGLGPERRCLSMESPGPNRRGPGEPDFGGPGPERRGSAMAGPGPDRRGPGGPDFKGQGPESRGLSMEGPGPDRRSHDGPDFRGPGPERRNPAMDGPGPDRRGPGVPDFRGPGPPSRGLSMEGPGPDRRGHDGPRI</sequence>
<dbReference type="RefSeq" id="XP_029291299.1">
    <property type="nucleotide sequence ID" value="XM_029435439.1"/>
</dbReference>
<proteinExistence type="predicted"/>
<name>A0A6J2Q0U7_COTGO</name>
<gene>
    <name evidence="3" type="primary">LOC115010706</name>
</gene>
<keyword evidence="2" id="KW-1185">Reference proteome</keyword>
<dbReference type="KEGG" id="cgob:115010706"/>
<dbReference type="Proteomes" id="UP000504630">
    <property type="component" value="Chromosome 7"/>
</dbReference>
<feature type="compositionally biased region" description="Polar residues" evidence="1">
    <location>
        <begin position="268"/>
        <end position="284"/>
    </location>
</feature>
<feature type="compositionally biased region" description="Basic and acidic residues" evidence="1">
    <location>
        <begin position="415"/>
        <end position="433"/>
    </location>
</feature>
<dbReference type="OrthoDB" id="1884872at2759"/>
<dbReference type="GeneID" id="115010706"/>
<feature type="compositionally biased region" description="Basic and acidic residues" evidence="1">
    <location>
        <begin position="191"/>
        <end position="203"/>
    </location>
</feature>
<feature type="compositionally biased region" description="Basic and acidic residues" evidence="1">
    <location>
        <begin position="376"/>
        <end position="393"/>
    </location>
</feature>
<feature type="region of interest" description="Disordered" evidence="1">
    <location>
        <begin position="160"/>
        <end position="203"/>
    </location>
</feature>
<accession>A0A6J2Q0U7</accession>
<evidence type="ECO:0000256" key="1">
    <source>
        <dbReference type="SAM" id="MobiDB-lite"/>
    </source>
</evidence>
<dbReference type="InParanoid" id="A0A6J2Q0U7"/>
<feature type="compositionally biased region" description="Basic and acidic residues" evidence="1">
    <location>
        <begin position="681"/>
        <end position="692"/>
    </location>
</feature>
<feature type="compositionally biased region" description="Basic and acidic residues" evidence="1">
    <location>
        <begin position="627"/>
        <end position="659"/>
    </location>
</feature>
<feature type="compositionally biased region" description="Basic and acidic residues" evidence="1">
    <location>
        <begin position="103"/>
        <end position="116"/>
    </location>
</feature>
<reference evidence="3" key="1">
    <citation type="submission" date="2025-08" db="UniProtKB">
        <authorList>
            <consortium name="RefSeq"/>
        </authorList>
    </citation>
    <scope>IDENTIFICATION</scope>
</reference>
<feature type="compositionally biased region" description="Basic and acidic residues" evidence="1">
    <location>
        <begin position="468"/>
        <end position="501"/>
    </location>
</feature>
<evidence type="ECO:0000313" key="3">
    <source>
        <dbReference type="RefSeq" id="XP_029291299.1"/>
    </source>
</evidence>
<feature type="region of interest" description="Disordered" evidence="1">
    <location>
        <begin position="268"/>
        <end position="294"/>
    </location>
</feature>